<feature type="domain" description="EGF-like" evidence="9">
    <location>
        <begin position="2"/>
        <end position="38"/>
    </location>
</feature>
<feature type="disulfide bond" evidence="7">
    <location>
        <begin position="66"/>
        <end position="75"/>
    </location>
</feature>
<keyword evidence="5 7" id="KW-1015">Disulfide bond</keyword>
<dbReference type="PROSITE" id="PS50026">
    <property type="entry name" value="EGF_3"/>
    <property type="match status" value="2"/>
</dbReference>
<sequence length="263" mass="28405">MSVTLRVKPCLNNATCIPVGKIGYECSCAQGYTGRRCEFTMVGPGKNKTCLNSGVAFQSSDKICSCPLGYGGKRCESFVQLGDSASFSGDGYLQFPASMMRGPRVVKPDYMSLEIKTEALNGVILWQGQRKGDHFAIGLREGSLEFRFELGSGPAVLLSSSPVNDGQWHSIEVFRSYKEGSLKVDNEEPVNGTSAEGSSGLNIQGPIFIGGGDNILDMTNSKFDTGFTGCVRNVYFKTRKLKLQGDASGGWNIIPCDRQLSET</sequence>
<dbReference type="OrthoDB" id="10055367at2759"/>
<dbReference type="Gene3D" id="2.10.25.10">
    <property type="entry name" value="Laminin"/>
    <property type="match status" value="2"/>
</dbReference>
<feature type="domain" description="EGF-like" evidence="9">
    <location>
        <begin position="41"/>
        <end position="76"/>
    </location>
</feature>
<keyword evidence="6" id="KW-0325">Glycoprotein</keyword>
<dbReference type="Gene3D" id="2.60.120.200">
    <property type="match status" value="1"/>
</dbReference>
<dbReference type="PANTHER" id="PTHR15036">
    <property type="entry name" value="PIKACHURIN-LIKE PROTEIN"/>
    <property type="match status" value="1"/>
</dbReference>
<evidence type="ECO:0000256" key="3">
    <source>
        <dbReference type="ARBA" id="ARBA00022737"/>
    </source>
</evidence>
<dbReference type="SMART" id="SM00282">
    <property type="entry name" value="LamG"/>
    <property type="match status" value="1"/>
</dbReference>
<evidence type="ECO:0000256" key="4">
    <source>
        <dbReference type="ARBA" id="ARBA00022837"/>
    </source>
</evidence>
<evidence type="ECO:0000259" key="8">
    <source>
        <dbReference type="PROSITE" id="PS50025"/>
    </source>
</evidence>
<dbReference type="InterPro" id="IPR001791">
    <property type="entry name" value="Laminin_G"/>
</dbReference>
<comment type="caution">
    <text evidence="7">Lacks conserved residue(s) required for the propagation of feature annotation.</text>
</comment>
<dbReference type="AlphaFoldDB" id="A0A9W9ZEV6"/>
<dbReference type="Pfam" id="PF00054">
    <property type="entry name" value="Laminin_G_1"/>
    <property type="match status" value="1"/>
</dbReference>
<feature type="disulfide bond" evidence="7">
    <location>
        <begin position="28"/>
        <end position="37"/>
    </location>
</feature>
<dbReference type="InterPro" id="IPR000742">
    <property type="entry name" value="EGF"/>
</dbReference>
<dbReference type="InterPro" id="IPR013320">
    <property type="entry name" value="ConA-like_dom_sf"/>
</dbReference>
<evidence type="ECO:0000313" key="11">
    <source>
        <dbReference type="Proteomes" id="UP001163046"/>
    </source>
</evidence>
<protein>
    <submittedName>
        <fullName evidence="10">Basement membrane-specific heparan sulfate proteoglycan core protein</fullName>
    </submittedName>
</protein>
<dbReference type="GO" id="GO:0048589">
    <property type="term" value="P:developmental growth"/>
    <property type="evidence" value="ECO:0007669"/>
    <property type="project" value="UniProtKB-ARBA"/>
</dbReference>
<evidence type="ECO:0000256" key="5">
    <source>
        <dbReference type="ARBA" id="ARBA00023157"/>
    </source>
</evidence>
<keyword evidence="2" id="KW-0732">Signal</keyword>
<dbReference type="PROSITE" id="PS01186">
    <property type="entry name" value="EGF_2"/>
    <property type="match status" value="2"/>
</dbReference>
<accession>A0A9W9ZEV6</accession>
<evidence type="ECO:0000256" key="2">
    <source>
        <dbReference type="ARBA" id="ARBA00022729"/>
    </source>
</evidence>
<keyword evidence="4" id="KW-0106">Calcium</keyword>
<dbReference type="SUPFAM" id="SSF57196">
    <property type="entry name" value="EGF/Laminin"/>
    <property type="match status" value="1"/>
</dbReference>
<dbReference type="EMBL" id="MU826356">
    <property type="protein sequence ID" value="KAJ7379699.1"/>
    <property type="molecule type" value="Genomic_DNA"/>
</dbReference>
<evidence type="ECO:0000259" key="9">
    <source>
        <dbReference type="PROSITE" id="PS50026"/>
    </source>
</evidence>
<dbReference type="Proteomes" id="UP001163046">
    <property type="component" value="Unassembled WGS sequence"/>
</dbReference>
<evidence type="ECO:0000256" key="6">
    <source>
        <dbReference type="ARBA" id="ARBA00023180"/>
    </source>
</evidence>
<dbReference type="FunFam" id="2.10.25.10:FF:000508">
    <property type="entry name" value="Eyes shut homolog"/>
    <property type="match status" value="1"/>
</dbReference>
<organism evidence="10 11">
    <name type="scientific">Desmophyllum pertusum</name>
    <dbReference type="NCBI Taxonomy" id="174260"/>
    <lineage>
        <taxon>Eukaryota</taxon>
        <taxon>Metazoa</taxon>
        <taxon>Cnidaria</taxon>
        <taxon>Anthozoa</taxon>
        <taxon>Hexacorallia</taxon>
        <taxon>Scleractinia</taxon>
        <taxon>Caryophylliina</taxon>
        <taxon>Caryophylliidae</taxon>
        <taxon>Desmophyllum</taxon>
    </lineage>
</organism>
<dbReference type="PANTHER" id="PTHR15036:SF85">
    <property type="entry name" value="SP2353, ISOFORM A"/>
    <property type="match status" value="1"/>
</dbReference>
<dbReference type="PROSITE" id="PS50025">
    <property type="entry name" value="LAM_G_DOMAIN"/>
    <property type="match status" value="1"/>
</dbReference>
<dbReference type="CDD" id="cd00110">
    <property type="entry name" value="LamG"/>
    <property type="match status" value="1"/>
</dbReference>
<dbReference type="CDD" id="cd00054">
    <property type="entry name" value="EGF_CA"/>
    <property type="match status" value="1"/>
</dbReference>
<proteinExistence type="predicted"/>
<dbReference type="PROSITE" id="PS00022">
    <property type="entry name" value="EGF_1"/>
    <property type="match status" value="2"/>
</dbReference>
<gene>
    <name evidence="10" type="primary">HSPG2_8</name>
    <name evidence="10" type="ORF">OS493_014103</name>
</gene>
<reference evidence="10" key="1">
    <citation type="submission" date="2023-01" db="EMBL/GenBank/DDBJ databases">
        <title>Genome assembly of the deep-sea coral Lophelia pertusa.</title>
        <authorList>
            <person name="Herrera S."/>
            <person name="Cordes E."/>
        </authorList>
    </citation>
    <scope>NUCLEOTIDE SEQUENCE</scope>
    <source>
        <strain evidence="10">USNM1676648</strain>
        <tissue evidence="10">Polyp</tissue>
    </source>
</reference>
<dbReference type="GO" id="GO:0016020">
    <property type="term" value="C:membrane"/>
    <property type="evidence" value="ECO:0007669"/>
    <property type="project" value="UniProtKB-SubCell"/>
</dbReference>
<dbReference type="SUPFAM" id="SSF49899">
    <property type="entry name" value="Concanavalin A-like lectins/glucanases"/>
    <property type="match status" value="1"/>
</dbReference>
<feature type="domain" description="Laminin G" evidence="8">
    <location>
        <begin position="82"/>
        <end position="256"/>
    </location>
</feature>
<evidence type="ECO:0000256" key="1">
    <source>
        <dbReference type="ARBA" id="ARBA00022536"/>
    </source>
</evidence>
<dbReference type="InterPro" id="IPR050372">
    <property type="entry name" value="Neurexin-related_CASP"/>
</dbReference>
<dbReference type="Pfam" id="PF00008">
    <property type="entry name" value="EGF"/>
    <property type="match status" value="1"/>
</dbReference>
<dbReference type="SMART" id="SM00181">
    <property type="entry name" value="EGF"/>
    <property type="match status" value="2"/>
</dbReference>
<comment type="caution">
    <text evidence="10">The sequence shown here is derived from an EMBL/GenBank/DDBJ whole genome shotgun (WGS) entry which is preliminary data.</text>
</comment>
<keyword evidence="1 7" id="KW-0245">EGF-like domain</keyword>
<evidence type="ECO:0000313" key="10">
    <source>
        <dbReference type="EMBL" id="KAJ7379699.1"/>
    </source>
</evidence>
<name>A0A9W9ZEV6_9CNID</name>
<keyword evidence="3" id="KW-0677">Repeat</keyword>
<evidence type="ECO:0000256" key="7">
    <source>
        <dbReference type="PROSITE-ProRule" id="PRU00076"/>
    </source>
</evidence>
<keyword evidence="11" id="KW-1185">Reference proteome</keyword>